<keyword evidence="2" id="KW-0808">Transferase</keyword>
<dbReference type="CDD" id="cd24152">
    <property type="entry name" value="ASKHA_NBD_ROK-like"/>
    <property type="match status" value="1"/>
</dbReference>
<evidence type="ECO:0000256" key="1">
    <source>
        <dbReference type="ARBA" id="ARBA00006479"/>
    </source>
</evidence>
<evidence type="ECO:0000313" key="2">
    <source>
        <dbReference type="EMBL" id="VYU40558.1"/>
    </source>
</evidence>
<dbReference type="Pfam" id="PF00480">
    <property type="entry name" value="ROK"/>
    <property type="match status" value="1"/>
</dbReference>
<dbReference type="RefSeq" id="WP_156561526.1">
    <property type="nucleotide sequence ID" value="NZ_CACRTV010000054.1"/>
</dbReference>
<dbReference type="InterPro" id="IPR043129">
    <property type="entry name" value="ATPase_NBD"/>
</dbReference>
<dbReference type="SUPFAM" id="SSF53067">
    <property type="entry name" value="Actin-like ATPase domain"/>
    <property type="match status" value="1"/>
</dbReference>
<dbReference type="PANTHER" id="PTHR18964:SF170">
    <property type="entry name" value="SUGAR KINASE"/>
    <property type="match status" value="1"/>
</dbReference>
<dbReference type="EC" id="2.7.1.85" evidence="2"/>
<dbReference type="PANTHER" id="PTHR18964">
    <property type="entry name" value="ROK (REPRESSOR, ORF, KINASE) FAMILY"/>
    <property type="match status" value="1"/>
</dbReference>
<keyword evidence="2" id="KW-0418">Kinase</keyword>
<comment type="similarity">
    <text evidence="1">Belongs to the ROK (NagC/XylR) family.</text>
</comment>
<dbReference type="Gene3D" id="3.30.420.40">
    <property type="match status" value="2"/>
</dbReference>
<sequence>MNILAFDIGGTFIKYGWIKDNGDIIKASKVKTPRESLESLLDVIEKIYKESEVEVKGLTFSIPGIVDVENGYIFNGGSLQYNNETYFASKVEERIKLPVTIENDARCAALAEIWHGKMKDIDAGIVMVLGTGVGGSLIKDGKLHKGRHLFSGEFSYMLTRDLKTYGLAACFGEQGSIVRLVERIGHAIGKSNIDGVEAFKYISEEDDRVLPIFQSYLKDLALQIYNLQAIYDPTLICIGGGASKQDILIDGIRSALTSLYDSIPVKMTRAKIQRCKYSNDSNLIGAVYNFINLRGIKNGL</sequence>
<proteinExistence type="inferred from homology"/>
<accession>A0A6N3ELB3</accession>
<dbReference type="InterPro" id="IPR000600">
    <property type="entry name" value="ROK"/>
</dbReference>
<dbReference type="AlphaFoldDB" id="A0A6N3ELB3"/>
<dbReference type="GO" id="GO:0047700">
    <property type="term" value="F:beta-glucoside kinase activity"/>
    <property type="evidence" value="ECO:0007669"/>
    <property type="project" value="UniProtKB-EC"/>
</dbReference>
<name>A0A6N3ELB3_9CLOT</name>
<organism evidence="2">
    <name type="scientific">Clostridium paraputrificum</name>
    <dbReference type="NCBI Taxonomy" id="29363"/>
    <lineage>
        <taxon>Bacteria</taxon>
        <taxon>Bacillati</taxon>
        <taxon>Bacillota</taxon>
        <taxon>Clostridia</taxon>
        <taxon>Eubacteriales</taxon>
        <taxon>Clostridiaceae</taxon>
        <taxon>Clostridium</taxon>
    </lineage>
</organism>
<reference evidence="2" key="1">
    <citation type="submission" date="2019-11" db="EMBL/GenBank/DDBJ databases">
        <authorList>
            <person name="Feng L."/>
        </authorList>
    </citation>
    <scope>NUCLEOTIDE SEQUENCE</scope>
    <source>
        <strain evidence="2">CParaputrificumLFYP93</strain>
    </source>
</reference>
<protein>
    <submittedName>
        <fullName evidence="2">Beta-glucoside kinase</fullName>
        <ecNumber evidence="2">2.7.1.85</ecNumber>
    </submittedName>
</protein>
<dbReference type="EMBL" id="CACRTV010000054">
    <property type="protein sequence ID" value="VYU40558.1"/>
    <property type="molecule type" value="Genomic_DNA"/>
</dbReference>
<gene>
    <name evidence="2" type="primary">bglK_5</name>
    <name evidence="2" type="ORF">CPLFYP93_02248</name>
</gene>